<evidence type="ECO:0000313" key="1">
    <source>
        <dbReference type="EMBL" id="KAL2650524.1"/>
    </source>
</evidence>
<proteinExistence type="predicted"/>
<organism evidence="1 2">
    <name type="scientific">Riccia fluitans</name>
    <dbReference type="NCBI Taxonomy" id="41844"/>
    <lineage>
        <taxon>Eukaryota</taxon>
        <taxon>Viridiplantae</taxon>
        <taxon>Streptophyta</taxon>
        <taxon>Embryophyta</taxon>
        <taxon>Marchantiophyta</taxon>
        <taxon>Marchantiopsida</taxon>
        <taxon>Marchantiidae</taxon>
        <taxon>Marchantiales</taxon>
        <taxon>Ricciaceae</taxon>
        <taxon>Riccia</taxon>
    </lineage>
</organism>
<dbReference type="Proteomes" id="UP001605036">
    <property type="component" value="Unassembled WGS sequence"/>
</dbReference>
<evidence type="ECO:0000313" key="2">
    <source>
        <dbReference type="Proteomes" id="UP001605036"/>
    </source>
</evidence>
<comment type="caution">
    <text evidence="1">The sequence shown here is derived from an EMBL/GenBank/DDBJ whole genome shotgun (WGS) entry which is preliminary data.</text>
</comment>
<accession>A0ABD1ZKE0</accession>
<protein>
    <recommendedName>
        <fullName evidence="3">Inositol polyphosphate 5-phosphatase</fullName>
    </recommendedName>
</protein>
<dbReference type="EMBL" id="JBHFFA010000001">
    <property type="protein sequence ID" value="KAL2650524.1"/>
    <property type="molecule type" value="Genomic_DNA"/>
</dbReference>
<reference evidence="1 2" key="1">
    <citation type="submission" date="2024-09" db="EMBL/GenBank/DDBJ databases">
        <title>Chromosome-scale assembly of Riccia fluitans.</title>
        <authorList>
            <person name="Paukszto L."/>
            <person name="Sawicki J."/>
            <person name="Karawczyk K."/>
            <person name="Piernik-Szablinska J."/>
            <person name="Szczecinska M."/>
            <person name="Mazdziarz M."/>
        </authorList>
    </citation>
    <scope>NUCLEOTIDE SEQUENCE [LARGE SCALE GENOMIC DNA]</scope>
    <source>
        <strain evidence="1">Rf_01</strain>
        <tissue evidence="1">Aerial parts of the thallus</tissue>
    </source>
</reference>
<gene>
    <name evidence="1" type="ORF">R1flu_018652</name>
</gene>
<sequence>MPGGFGWEPPEANPFGGQAAWSFYRDLSAIRRSLEFELDFIRQLWSVVPSVRVFPADCSQLFLLGDLNYTFYLSNQHFRRAGQKTVSSVNEERLSNAMWA</sequence>
<dbReference type="AlphaFoldDB" id="A0ABD1ZKE0"/>
<keyword evidence="2" id="KW-1185">Reference proteome</keyword>
<evidence type="ECO:0008006" key="3">
    <source>
        <dbReference type="Google" id="ProtNLM"/>
    </source>
</evidence>
<name>A0ABD1ZKE0_9MARC</name>